<protein>
    <submittedName>
        <fullName evidence="4">Acyl-CoA dehydrogenase C-terminal domain-containing protein</fullName>
    </submittedName>
</protein>
<reference evidence="5" key="3">
    <citation type="submission" date="2023-07" db="EMBL/GenBank/DDBJ databases">
        <title>Description of Mycobacterium gordonae subsp. intergordonae subsp.nov. and Mycobacterium gordonae subsp. gordonae subsp. nov.</title>
        <authorList>
            <person name="Huang H."/>
        </authorList>
    </citation>
    <scope>NUCLEOTIDE SEQUENCE [LARGE SCALE GENOMIC DNA]</scope>
    <source>
        <strain evidence="5">24</strain>
    </source>
</reference>
<proteinExistence type="predicted"/>
<dbReference type="GO" id="GO:0016491">
    <property type="term" value="F:oxidoreductase activity"/>
    <property type="evidence" value="ECO:0007669"/>
    <property type="project" value="UniProtKB-KW"/>
</dbReference>
<dbReference type="Proteomes" id="UP000510682">
    <property type="component" value="Chromosome"/>
</dbReference>
<reference evidence="5" key="1">
    <citation type="submission" date="2020-07" db="EMBL/GenBank/DDBJ databases">
        <title>Description of Mycobacterium gordonae subsp. intergordonae subsp.nov. and Mycobacterium gordonae subsp. gordonae subsp. nov.</title>
        <authorList>
            <person name="Yu X."/>
        </authorList>
    </citation>
    <scope>NUCLEOTIDE SEQUENCE [LARGE SCALE GENOMIC DNA]</scope>
    <source>
        <strain evidence="5">24</strain>
    </source>
</reference>
<keyword evidence="2" id="KW-0560">Oxidoreductase</keyword>
<dbReference type="InterPro" id="IPR052166">
    <property type="entry name" value="Diverse_Acyl-CoA_DH"/>
</dbReference>
<evidence type="ECO:0000313" key="4">
    <source>
        <dbReference type="EMBL" id="QLL05352.1"/>
    </source>
</evidence>
<name>A0A7D6HR57_9MYCO</name>
<dbReference type="RefSeq" id="WP_180913762.1">
    <property type="nucleotide sequence ID" value="NZ_CP059165.1"/>
</dbReference>
<evidence type="ECO:0000313" key="5">
    <source>
        <dbReference type="Proteomes" id="UP000510682"/>
    </source>
</evidence>
<comment type="cofactor">
    <cofactor evidence="1">
        <name>FAD</name>
        <dbReference type="ChEBI" id="CHEBI:57692"/>
    </cofactor>
</comment>
<dbReference type="PANTHER" id="PTHR42803">
    <property type="entry name" value="ACYL-COA DEHYDROGENASE"/>
    <property type="match status" value="1"/>
</dbReference>
<dbReference type="GO" id="GO:0005886">
    <property type="term" value="C:plasma membrane"/>
    <property type="evidence" value="ECO:0007669"/>
    <property type="project" value="TreeGrafter"/>
</dbReference>
<reference evidence="4 5" key="2">
    <citation type="submission" date="2020-07" db="EMBL/GenBank/DDBJ databases">
        <authorList>
            <person name="Yu X."/>
        </authorList>
    </citation>
    <scope>NUCLEOTIDE SEQUENCE [LARGE SCALE GENOMIC DNA]</scope>
    <source>
        <strain evidence="5">24</strain>
    </source>
</reference>
<feature type="domain" description="Acetyl-CoA dehydrogenase-like C-terminal" evidence="3">
    <location>
        <begin position="28"/>
        <end position="137"/>
    </location>
</feature>
<dbReference type="PANTHER" id="PTHR42803:SF1">
    <property type="entry name" value="BROAD-SPECIFICITY LINEAR ACYL-COA DEHYDROGENASE FADE5"/>
    <property type="match status" value="1"/>
</dbReference>
<sequence>MSHHKSNVRDLEFNLFKVLNLGKILDTEKALEGVQAVTATLSTHLLAADEQPAELYKVGLGAVRFLPAVGDLLVGWQLLHQAQIALTELDAGATESDVDSYHEKIAVAQYFTRNVLPALAATQAIIDAGDGKIMELDDTVF</sequence>
<dbReference type="AlphaFoldDB" id="A0A7D6HR57"/>
<organism evidence="4 5">
    <name type="scientific">Mycobacterium vicinigordonae</name>
    <dbReference type="NCBI Taxonomy" id="1719132"/>
    <lineage>
        <taxon>Bacteria</taxon>
        <taxon>Bacillati</taxon>
        <taxon>Actinomycetota</taxon>
        <taxon>Actinomycetes</taxon>
        <taxon>Mycobacteriales</taxon>
        <taxon>Mycobacteriaceae</taxon>
        <taxon>Mycobacterium</taxon>
    </lineage>
</organism>
<dbReference type="Pfam" id="PF12806">
    <property type="entry name" value="Acyl-CoA_dh_C"/>
    <property type="match status" value="1"/>
</dbReference>
<evidence type="ECO:0000256" key="1">
    <source>
        <dbReference type="ARBA" id="ARBA00001974"/>
    </source>
</evidence>
<dbReference type="EMBL" id="CP059165">
    <property type="protein sequence ID" value="QLL05352.1"/>
    <property type="molecule type" value="Genomic_DNA"/>
</dbReference>
<accession>A0A7D6HR57</accession>
<keyword evidence="5" id="KW-1185">Reference proteome</keyword>
<evidence type="ECO:0000259" key="3">
    <source>
        <dbReference type="Pfam" id="PF12806"/>
    </source>
</evidence>
<evidence type="ECO:0000256" key="2">
    <source>
        <dbReference type="ARBA" id="ARBA00023002"/>
    </source>
</evidence>
<gene>
    <name evidence="4" type="ORF">H0P51_15855</name>
</gene>
<dbReference type="InterPro" id="IPR025878">
    <property type="entry name" value="Acyl-CoA_dh-like_C_dom"/>
</dbReference>
<dbReference type="KEGG" id="mgor:H0P51_15855"/>